<organism evidence="1">
    <name type="scientific">marine sediment metagenome</name>
    <dbReference type="NCBI Taxonomy" id="412755"/>
    <lineage>
        <taxon>unclassified sequences</taxon>
        <taxon>metagenomes</taxon>
        <taxon>ecological metagenomes</taxon>
    </lineage>
</organism>
<comment type="caution">
    <text evidence="1">The sequence shown here is derived from an EMBL/GenBank/DDBJ whole genome shotgun (WGS) entry which is preliminary data.</text>
</comment>
<reference evidence="1" key="1">
    <citation type="journal article" date="2014" name="Front. Microbiol.">
        <title>High frequency of phylogenetically diverse reductive dehalogenase-homologous genes in deep subseafloor sedimentary metagenomes.</title>
        <authorList>
            <person name="Kawai M."/>
            <person name="Futagami T."/>
            <person name="Toyoda A."/>
            <person name="Takaki Y."/>
            <person name="Nishi S."/>
            <person name="Hori S."/>
            <person name="Arai W."/>
            <person name="Tsubouchi T."/>
            <person name="Morono Y."/>
            <person name="Uchiyama I."/>
            <person name="Ito T."/>
            <person name="Fujiyama A."/>
            <person name="Inagaki F."/>
            <person name="Takami H."/>
        </authorList>
    </citation>
    <scope>NUCLEOTIDE SEQUENCE</scope>
    <source>
        <strain evidence="1">Expedition CK06-06</strain>
    </source>
</reference>
<sequence>MPKEWYVYFWSFGGEFFGPNWKPQFNSPAAVEALKYKVDLVRKYKVVPPDVDTYEYMEVLSALATGKVPFAIQWDAAYPDIQKETEGKIANIAIRVTPHKEGVDPAAFTHTWTFSINAYSKHKEETFRFLAWLTSDPEGSLWVAKRMSIPLPTKQVFFNSDVLAVNPQWEFMFNFMEQYGHAEVAIPEWPVIHDTINTFFSLAFAGEITPEAACELVNTKVEDIMKRGGYYK</sequence>
<dbReference type="Gene3D" id="3.40.190.10">
    <property type="entry name" value="Periplasmic binding protein-like II"/>
    <property type="match status" value="1"/>
</dbReference>
<dbReference type="AlphaFoldDB" id="X1TB74"/>
<accession>X1TB74</accession>
<dbReference type="EMBL" id="BARW01006537">
    <property type="protein sequence ID" value="GAI77279.1"/>
    <property type="molecule type" value="Genomic_DNA"/>
</dbReference>
<dbReference type="InterPro" id="IPR050490">
    <property type="entry name" value="Bact_solute-bd_prot1"/>
</dbReference>
<evidence type="ECO:0008006" key="2">
    <source>
        <dbReference type="Google" id="ProtNLM"/>
    </source>
</evidence>
<dbReference type="PANTHER" id="PTHR43649:SF12">
    <property type="entry name" value="DIACETYLCHITOBIOSE BINDING PROTEIN DASA"/>
    <property type="match status" value="1"/>
</dbReference>
<dbReference type="SUPFAM" id="SSF53850">
    <property type="entry name" value="Periplasmic binding protein-like II"/>
    <property type="match status" value="1"/>
</dbReference>
<protein>
    <recommendedName>
        <fullName evidence="2">Extracellular solute-binding protein</fullName>
    </recommendedName>
</protein>
<dbReference type="Pfam" id="PF01547">
    <property type="entry name" value="SBP_bac_1"/>
    <property type="match status" value="1"/>
</dbReference>
<name>X1TB74_9ZZZZ</name>
<gene>
    <name evidence="1" type="ORF">S12H4_13734</name>
</gene>
<dbReference type="PANTHER" id="PTHR43649">
    <property type="entry name" value="ARABINOSE-BINDING PROTEIN-RELATED"/>
    <property type="match status" value="1"/>
</dbReference>
<proteinExistence type="predicted"/>
<dbReference type="InterPro" id="IPR006059">
    <property type="entry name" value="SBP"/>
</dbReference>
<evidence type="ECO:0000313" key="1">
    <source>
        <dbReference type="EMBL" id="GAI77279.1"/>
    </source>
</evidence>